<protein>
    <recommendedName>
        <fullName evidence="1">Reverse transcriptase domain-containing protein</fullName>
    </recommendedName>
</protein>
<dbReference type="Proteomes" id="UP000596742">
    <property type="component" value="Unassembled WGS sequence"/>
</dbReference>
<dbReference type="PANTHER" id="PTHR19446">
    <property type="entry name" value="REVERSE TRANSCRIPTASES"/>
    <property type="match status" value="1"/>
</dbReference>
<accession>A0A8B6C6U4</accession>
<dbReference type="CDD" id="cd01650">
    <property type="entry name" value="RT_nLTR_like"/>
    <property type="match status" value="1"/>
</dbReference>
<dbReference type="OrthoDB" id="2272068at2759"/>
<name>A0A8B6C6U4_MYTGA</name>
<feature type="domain" description="Reverse transcriptase" evidence="1">
    <location>
        <begin position="285"/>
        <end position="541"/>
    </location>
</feature>
<sequence length="846" mass="95302">MFDSLTETVFKLWQYIIYTGFVANTLTLTQKVNWDKIDISKYEAELTTRLDRNPIDYTADPLAIEKLLDIIKQSQDSVVTIKKPSKQRNKHIWNDEIGLALIENKKALYQWRQEDKPVDGETMQKRKKTKKALRRARRQEIAKQRDESMQAIMTAQRSDSKMFHKLVNAQRKSGKNILSELNVQGEIHTSKDDILQGWNKHFKQLATPQISNENVEYTDRELDIDVIEEICKNNASPIIFTEEEICQAIGKLNTKKAPDIYGITVEHIKFGGDTLIKAVTAIINHICSTASVPDSLKLGILTPIFKNKGILSEAKNYRGITVLPVIGKILECLLRDLIRDFIKILQNRLQRGFTPTVSPLYSALILLESILESLDQKTSIFIALLDAKSAFDVVNHNSLYRKLFLSGVGGTLWLLIRQLSTNALTSIKWDGLTSEPFLIQQGVRQGGILSTELYKLYVNDVLDQLEDNGLGKYIGDIYCGAPTCADDIALVANSPTELQVMISTVENYSKHEKYVLQPTKSVVLKNKGSNSSASSLQDFSINEQAIIQPDSAVHLGIKHNANFKKTITSHINENISKARRSMYSLMGAGLHGKNGLNPTTSLHIFHTYVLPVLTYGLEILLPDKKQLDNIEVFYRKSLKQILSMPTNTADVAIYTLAGVIPIIGTIHKSALNTFNKICNMDSSVEKDLAVRQLALVGFSSSSWFGKLRNLLAIYELPSAQDILDNPYSKERWKSIVKKAVDNYYRAQTTSSARLYSSLRFLSTNNLLWNRPHPSLASVNTSSQDISRLPTKLKLLTGTYYLQSNKAAFNQNTVDPTCLLCKGKPETIDHFLMECPALHEIRSPYLQ</sequence>
<dbReference type="InterPro" id="IPR000477">
    <property type="entry name" value="RT_dom"/>
</dbReference>
<evidence type="ECO:0000259" key="1">
    <source>
        <dbReference type="PROSITE" id="PS50878"/>
    </source>
</evidence>
<reference evidence="2" key="1">
    <citation type="submission" date="2018-11" db="EMBL/GenBank/DDBJ databases">
        <authorList>
            <person name="Alioto T."/>
            <person name="Alioto T."/>
        </authorList>
    </citation>
    <scope>NUCLEOTIDE SEQUENCE</scope>
</reference>
<keyword evidence="3" id="KW-1185">Reference proteome</keyword>
<organism evidence="2 3">
    <name type="scientific">Mytilus galloprovincialis</name>
    <name type="common">Mediterranean mussel</name>
    <dbReference type="NCBI Taxonomy" id="29158"/>
    <lineage>
        <taxon>Eukaryota</taxon>
        <taxon>Metazoa</taxon>
        <taxon>Spiralia</taxon>
        <taxon>Lophotrochozoa</taxon>
        <taxon>Mollusca</taxon>
        <taxon>Bivalvia</taxon>
        <taxon>Autobranchia</taxon>
        <taxon>Pteriomorphia</taxon>
        <taxon>Mytilida</taxon>
        <taxon>Mytiloidea</taxon>
        <taxon>Mytilidae</taxon>
        <taxon>Mytilinae</taxon>
        <taxon>Mytilus</taxon>
    </lineage>
</organism>
<dbReference type="EMBL" id="UYJE01001223">
    <property type="protein sequence ID" value="VDI00188.1"/>
    <property type="molecule type" value="Genomic_DNA"/>
</dbReference>
<proteinExistence type="predicted"/>
<evidence type="ECO:0000313" key="2">
    <source>
        <dbReference type="EMBL" id="VDI00188.1"/>
    </source>
</evidence>
<evidence type="ECO:0000313" key="3">
    <source>
        <dbReference type="Proteomes" id="UP000596742"/>
    </source>
</evidence>
<comment type="caution">
    <text evidence="2">The sequence shown here is derived from an EMBL/GenBank/DDBJ whole genome shotgun (WGS) entry which is preliminary data.</text>
</comment>
<gene>
    <name evidence="2" type="ORF">MGAL_10B089366</name>
</gene>
<dbReference type="Pfam" id="PF00078">
    <property type="entry name" value="RVT_1"/>
    <property type="match status" value="1"/>
</dbReference>
<dbReference type="PROSITE" id="PS50878">
    <property type="entry name" value="RT_POL"/>
    <property type="match status" value="1"/>
</dbReference>
<dbReference type="AlphaFoldDB" id="A0A8B6C6U4"/>